<feature type="transmembrane region" description="Helical" evidence="1">
    <location>
        <begin position="72"/>
        <end position="89"/>
    </location>
</feature>
<dbReference type="EMBL" id="QFPW01000002">
    <property type="protein sequence ID" value="PZQ51246.1"/>
    <property type="molecule type" value="Genomic_DNA"/>
</dbReference>
<gene>
    <name evidence="2" type="ORF">DI556_03485</name>
</gene>
<feature type="transmembrane region" description="Helical" evidence="1">
    <location>
        <begin position="48"/>
        <end position="65"/>
    </location>
</feature>
<feature type="transmembrane region" description="Helical" evidence="1">
    <location>
        <begin position="130"/>
        <end position="148"/>
    </location>
</feature>
<accession>A0A2W5NCI2</accession>
<keyword evidence="1" id="KW-0812">Transmembrane</keyword>
<feature type="transmembrane region" description="Helical" evidence="1">
    <location>
        <begin position="95"/>
        <end position="118"/>
    </location>
</feature>
<comment type="caution">
    <text evidence="2">The sequence shown here is derived from an EMBL/GenBank/DDBJ whole genome shotgun (WGS) entry which is preliminary data.</text>
</comment>
<keyword evidence="1" id="KW-1133">Transmembrane helix</keyword>
<feature type="transmembrane region" description="Helical" evidence="1">
    <location>
        <begin position="347"/>
        <end position="373"/>
    </location>
</feature>
<name>A0A2W5NCI2_RHOSU</name>
<feature type="transmembrane region" description="Helical" evidence="1">
    <location>
        <begin position="239"/>
        <end position="258"/>
    </location>
</feature>
<evidence type="ECO:0000256" key="1">
    <source>
        <dbReference type="SAM" id="Phobius"/>
    </source>
</evidence>
<dbReference type="Proteomes" id="UP000249185">
    <property type="component" value="Unassembled WGS sequence"/>
</dbReference>
<evidence type="ECO:0000313" key="3">
    <source>
        <dbReference type="Proteomes" id="UP000249185"/>
    </source>
</evidence>
<sequence>MTAAMPEGIYRPLLALMLATLAANILLTAGFMLLRLPPVGPGLPVNEIALGLGLGLLLLGGRGMAGLAEAPAFAPLYALWLLAGAHLLLDLPAHGIWAIRDAANILESGFFVIGFCLAADPRFRAPFLTWLRLVLLAAALQSLLYPVQPWLAALSPKVSGMSGYQAPIFFNFVNTSSIAVTAAAYVLLNRSWPLLVRAAFAGVVVMSLIVFVQARITYLQLLVPLVLFALFARRELGEMALMGLLAFGFMALFLLSGVELPGRLGHTFSFEFLASHVRAIWGGGGAETRDAAAGVGLRLAWWLGIHERLAETPARWFLGLGYGQPLTPFRGLSDDVVREPHNSYVSIYGRLGLLGIGLFLGFLAAVGVAVIRLIRRARRAGDRDLFVAAMTIACFLGVHLVYALGEGGMEVSFIAVPVYFLAGAAAALAARPSETGAPAPVPAAS</sequence>
<evidence type="ECO:0008006" key="4">
    <source>
        <dbReference type="Google" id="ProtNLM"/>
    </source>
</evidence>
<keyword evidence="1" id="KW-0472">Membrane</keyword>
<evidence type="ECO:0000313" key="2">
    <source>
        <dbReference type="EMBL" id="PZQ51246.1"/>
    </source>
</evidence>
<feature type="transmembrane region" description="Helical" evidence="1">
    <location>
        <begin position="216"/>
        <end position="232"/>
    </location>
</feature>
<proteinExistence type="predicted"/>
<feature type="transmembrane region" description="Helical" evidence="1">
    <location>
        <begin position="411"/>
        <end position="430"/>
    </location>
</feature>
<feature type="transmembrane region" description="Helical" evidence="1">
    <location>
        <begin position="168"/>
        <end position="187"/>
    </location>
</feature>
<feature type="transmembrane region" description="Helical" evidence="1">
    <location>
        <begin position="194"/>
        <end position="210"/>
    </location>
</feature>
<reference evidence="2 3" key="1">
    <citation type="submission" date="2017-08" db="EMBL/GenBank/DDBJ databases">
        <title>Infants hospitalized years apart are colonized by the same room-sourced microbial strains.</title>
        <authorList>
            <person name="Brooks B."/>
            <person name="Olm M.R."/>
            <person name="Firek B.A."/>
            <person name="Baker R."/>
            <person name="Thomas B.C."/>
            <person name="Morowitz M.J."/>
            <person name="Banfield J.F."/>
        </authorList>
    </citation>
    <scope>NUCLEOTIDE SEQUENCE [LARGE SCALE GENOMIC DNA]</scope>
    <source>
        <strain evidence="2">S2_005_002_R2_34</strain>
    </source>
</reference>
<dbReference type="AlphaFoldDB" id="A0A2W5NCI2"/>
<protein>
    <recommendedName>
        <fullName evidence="4">O-antigen ligase family protein</fullName>
    </recommendedName>
</protein>
<feature type="transmembrane region" description="Helical" evidence="1">
    <location>
        <begin position="12"/>
        <end position="36"/>
    </location>
</feature>
<organism evidence="2 3">
    <name type="scientific">Rhodovulum sulfidophilum</name>
    <name type="common">Rhodobacter sulfidophilus</name>
    <dbReference type="NCBI Taxonomy" id="35806"/>
    <lineage>
        <taxon>Bacteria</taxon>
        <taxon>Pseudomonadati</taxon>
        <taxon>Pseudomonadota</taxon>
        <taxon>Alphaproteobacteria</taxon>
        <taxon>Rhodobacterales</taxon>
        <taxon>Paracoccaceae</taxon>
        <taxon>Rhodovulum</taxon>
    </lineage>
</organism>
<feature type="transmembrane region" description="Helical" evidence="1">
    <location>
        <begin position="385"/>
        <end position="405"/>
    </location>
</feature>